<evidence type="ECO:0008006" key="3">
    <source>
        <dbReference type="Google" id="ProtNLM"/>
    </source>
</evidence>
<accession>A0A916JQJ7</accession>
<gene>
    <name evidence="1" type="ORF">CRYO30217_03466</name>
</gene>
<sequence>MSSKELTRKELYNLVWSKPLTQLAKDFGLSDNGLRKICKKYDIPLPKMGHWQKYNTVKK</sequence>
<dbReference type="RefSeq" id="WP_258543639.1">
    <property type="nucleotide sequence ID" value="NZ_OU015584.1"/>
</dbReference>
<name>A0A916JQJ7_9FLAO</name>
<protein>
    <recommendedName>
        <fullName evidence="3">RWP-RK domain-containing protein</fullName>
    </recommendedName>
</protein>
<dbReference type="EMBL" id="OU015584">
    <property type="protein sequence ID" value="CAG5087372.1"/>
    <property type="molecule type" value="Genomic_DNA"/>
</dbReference>
<dbReference type="AlphaFoldDB" id="A0A916JQJ7"/>
<reference evidence="1" key="1">
    <citation type="submission" date="2021-04" db="EMBL/GenBank/DDBJ databases">
        <authorList>
            <person name="Rodrigo-Torres L."/>
            <person name="Arahal R. D."/>
            <person name="Lucena T."/>
        </authorList>
    </citation>
    <scope>NUCLEOTIDE SEQUENCE</scope>
    <source>
        <strain evidence="1">AS29M-1</strain>
    </source>
</reference>
<dbReference type="Proteomes" id="UP000683507">
    <property type="component" value="Chromosome"/>
</dbReference>
<dbReference type="KEGG" id="ptan:CRYO30217_03466"/>
<evidence type="ECO:0000313" key="2">
    <source>
        <dbReference type="Proteomes" id="UP000683507"/>
    </source>
</evidence>
<keyword evidence="2" id="KW-1185">Reference proteome</keyword>
<organism evidence="1 2">
    <name type="scientific">Parvicella tangerina</name>
    <dbReference type="NCBI Taxonomy" id="2829795"/>
    <lineage>
        <taxon>Bacteria</taxon>
        <taxon>Pseudomonadati</taxon>
        <taxon>Bacteroidota</taxon>
        <taxon>Flavobacteriia</taxon>
        <taxon>Flavobacteriales</taxon>
        <taxon>Parvicellaceae</taxon>
        <taxon>Parvicella</taxon>
    </lineage>
</organism>
<proteinExistence type="predicted"/>
<evidence type="ECO:0000313" key="1">
    <source>
        <dbReference type="EMBL" id="CAG5087372.1"/>
    </source>
</evidence>